<dbReference type="GO" id="GO:0008412">
    <property type="term" value="F:4-hydroxybenzoate polyprenyltransferase activity"/>
    <property type="evidence" value="ECO:0007669"/>
    <property type="project" value="UniProtKB-EC"/>
</dbReference>
<evidence type="ECO:0000256" key="7">
    <source>
        <dbReference type="ARBA" id="ARBA00022688"/>
    </source>
</evidence>
<dbReference type="InterPro" id="IPR044878">
    <property type="entry name" value="UbiA_sf"/>
</dbReference>
<evidence type="ECO:0000256" key="9">
    <source>
        <dbReference type="ARBA" id="ARBA00022989"/>
    </source>
</evidence>
<evidence type="ECO:0000256" key="8">
    <source>
        <dbReference type="ARBA" id="ARBA00022692"/>
    </source>
</evidence>
<comment type="catalytic activity">
    <reaction evidence="11">
        <text>all-trans-octaprenyl diphosphate + 4-hydroxybenzoate = 4-hydroxy-3-(all-trans-octaprenyl)benzoate + diphosphate</text>
        <dbReference type="Rhea" id="RHEA:27782"/>
        <dbReference type="ChEBI" id="CHEBI:1617"/>
        <dbReference type="ChEBI" id="CHEBI:17879"/>
        <dbReference type="ChEBI" id="CHEBI:33019"/>
        <dbReference type="ChEBI" id="CHEBI:57711"/>
        <dbReference type="EC" id="2.5.1.39"/>
    </reaction>
</comment>
<keyword evidence="9 11" id="KW-1133">Transmembrane helix</keyword>
<keyword evidence="4 11" id="KW-1003">Cell membrane</keyword>
<dbReference type="PROSITE" id="PS00943">
    <property type="entry name" value="UBIA"/>
    <property type="match status" value="1"/>
</dbReference>
<evidence type="ECO:0000256" key="11">
    <source>
        <dbReference type="HAMAP-Rule" id="MF_01635"/>
    </source>
</evidence>
<dbReference type="Pfam" id="PF01040">
    <property type="entry name" value="UbiA"/>
    <property type="match status" value="1"/>
</dbReference>
<dbReference type="PANTHER" id="PTHR11048">
    <property type="entry name" value="PRENYLTRANSFERASES"/>
    <property type="match status" value="1"/>
</dbReference>
<dbReference type="InterPro" id="IPR006370">
    <property type="entry name" value="HB_polyprenyltransferase-like"/>
</dbReference>
<sequence>MNRWREKLRCYAQLARLDRPIGNFLLLWPTLWALWLAAEGLPRPGVLVVFVLGVVVMRAAGCVINDYADRDFDRHVKRTRHRPLTTGRVSEREALSLFVLLCLLAFGLVLLMNRLTILLSLGGVVLAATYPFMKRHTHLPQIHLGAAFGWAAPMAFAAQTGSVPALAWLVFVAAVVWATIYDTEYAMVDRDDDLKIGIRSTAILFGRQDRLIIGLLQAVMTFLLVMMGWQAQLGAVYFAGVALATPLFVYQQWLIRHRDRQGCFRAFLNNNIYGGIVFAGLALDYTGVI</sequence>
<evidence type="ECO:0000256" key="4">
    <source>
        <dbReference type="ARBA" id="ARBA00022475"/>
    </source>
</evidence>
<dbReference type="PANTHER" id="PTHR11048:SF28">
    <property type="entry name" value="4-HYDROXYBENZOATE POLYPRENYLTRANSFERASE, MITOCHONDRIAL"/>
    <property type="match status" value="1"/>
</dbReference>
<comment type="function">
    <text evidence="11">Catalyzes the prenylation of para-hydroxybenzoate (PHB) with an all-trans polyprenyl group. Mediates the second step in the final reaction sequence of ubiquinone-8 (UQ-8) biosynthesis, which is the condensation of the polyisoprenoid side chain with PHB, generating the first membrane-bound Q intermediate 3-octaprenyl-4-hydroxybenzoate.</text>
</comment>
<keyword evidence="10 11" id="KW-0472">Membrane</keyword>
<keyword evidence="5 11" id="KW-0997">Cell inner membrane</keyword>
<keyword evidence="7 11" id="KW-0831">Ubiquinone biosynthesis</keyword>
<dbReference type="RefSeq" id="WP_367959458.1">
    <property type="nucleotide sequence ID" value="NZ_JBAKFK010000004.1"/>
</dbReference>
<keyword evidence="8 11" id="KW-0812">Transmembrane</keyword>
<evidence type="ECO:0000256" key="1">
    <source>
        <dbReference type="ARBA" id="ARBA00001946"/>
    </source>
</evidence>
<dbReference type="InterPro" id="IPR030470">
    <property type="entry name" value="UbiA_prenylTrfase_CS"/>
</dbReference>
<comment type="pathway">
    <text evidence="11">Cofactor biosynthesis; ubiquinone biosynthesis.</text>
</comment>
<evidence type="ECO:0000256" key="10">
    <source>
        <dbReference type="ARBA" id="ARBA00023136"/>
    </source>
</evidence>
<evidence type="ECO:0000256" key="12">
    <source>
        <dbReference type="NCBIfam" id="TIGR01474"/>
    </source>
</evidence>
<evidence type="ECO:0000256" key="3">
    <source>
        <dbReference type="ARBA" id="ARBA00005985"/>
    </source>
</evidence>
<dbReference type="Gene3D" id="1.10.357.140">
    <property type="entry name" value="UbiA prenyltransferase"/>
    <property type="match status" value="1"/>
</dbReference>
<dbReference type="Gene3D" id="1.20.120.1780">
    <property type="entry name" value="UbiA prenyltransferase"/>
    <property type="match status" value="1"/>
</dbReference>
<evidence type="ECO:0000256" key="2">
    <source>
        <dbReference type="ARBA" id="ARBA00004141"/>
    </source>
</evidence>
<dbReference type="NCBIfam" id="TIGR01474">
    <property type="entry name" value="ubiA_proteo"/>
    <property type="match status" value="1"/>
</dbReference>
<dbReference type="HAMAP" id="MF_01635">
    <property type="entry name" value="UbiA"/>
    <property type="match status" value="1"/>
</dbReference>
<name>A0ABV3TEX2_9GAMM</name>
<dbReference type="EC" id="2.5.1.39" evidence="11 12"/>
<proteinExistence type="inferred from homology"/>
<evidence type="ECO:0000313" key="13">
    <source>
        <dbReference type="EMBL" id="MEX0469748.1"/>
    </source>
</evidence>
<evidence type="ECO:0000256" key="6">
    <source>
        <dbReference type="ARBA" id="ARBA00022679"/>
    </source>
</evidence>
<protein>
    <recommendedName>
        <fullName evidence="11 12">4-hydroxybenzoate octaprenyltransferase</fullName>
        <ecNumber evidence="11 12">2.5.1.39</ecNumber>
    </recommendedName>
    <alternativeName>
        <fullName evidence="11">4-HB polyprenyltransferase</fullName>
    </alternativeName>
</protein>
<keyword evidence="11" id="KW-0460">Magnesium</keyword>
<dbReference type="Proteomes" id="UP001556709">
    <property type="component" value="Unassembled WGS sequence"/>
</dbReference>
<evidence type="ECO:0000313" key="14">
    <source>
        <dbReference type="Proteomes" id="UP001556709"/>
    </source>
</evidence>
<comment type="caution">
    <text evidence="13">The sequence shown here is derived from an EMBL/GenBank/DDBJ whole genome shotgun (WGS) entry which is preliminary data.</text>
</comment>
<comment type="similarity">
    <text evidence="3 11">Belongs to the UbiA prenyltransferase family.</text>
</comment>
<feature type="transmembrane region" description="Helical" evidence="11">
    <location>
        <begin position="165"/>
        <end position="188"/>
    </location>
</feature>
<feature type="transmembrane region" description="Helical" evidence="11">
    <location>
        <begin position="44"/>
        <end position="68"/>
    </location>
</feature>
<comment type="cofactor">
    <cofactor evidence="1 11">
        <name>Mg(2+)</name>
        <dbReference type="ChEBI" id="CHEBI:18420"/>
    </cofactor>
</comment>
<keyword evidence="6 11" id="KW-0808">Transferase</keyword>
<feature type="transmembrane region" description="Helical" evidence="11">
    <location>
        <begin position="235"/>
        <end position="255"/>
    </location>
</feature>
<accession>A0ABV3TEX2</accession>
<dbReference type="CDD" id="cd13959">
    <property type="entry name" value="PT_UbiA_COQ2"/>
    <property type="match status" value="1"/>
</dbReference>
<dbReference type="InterPro" id="IPR000537">
    <property type="entry name" value="UbiA_prenyltransferase"/>
</dbReference>
<feature type="transmembrane region" description="Helical" evidence="11">
    <location>
        <begin position="209"/>
        <end position="229"/>
    </location>
</feature>
<feature type="transmembrane region" description="Helical" evidence="11">
    <location>
        <begin position="89"/>
        <end position="109"/>
    </location>
</feature>
<dbReference type="InterPro" id="IPR039653">
    <property type="entry name" value="Prenyltransferase"/>
</dbReference>
<dbReference type="EMBL" id="JBAKFM010000004">
    <property type="protein sequence ID" value="MEX0469748.1"/>
    <property type="molecule type" value="Genomic_DNA"/>
</dbReference>
<feature type="transmembrane region" description="Helical" evidence="11">
    <location>
        <begin position="21"/>
        <end position="38"/>
    </location>
</feature>
<reference evidence="13 14" key="1">
    <citation type="submission" date="2024-02" db="EMBL/GenBank/DDBJ databases">
        <title>New especies of Spiribacter isolated from saline water.</title>
        <authorList>
            <person name="Leon M.J."/>
            <person name="De La Haba R."/>
            <person name="Sanchez-Porro C."/>
            <person name="Ventosa A."/>
        </authorList>
    </citation>
    <scope>NUCLEOTIDE SEQUENCE [LARGE SCALE GENOMIC DNA]</scope>
    <source>
        <strain evidence="14">ag22IC6-390</strain>
    </source>
</reference>
<comment type="subcellular location">
    <subcellularLocation>
        <location evidence="11">Cell inner membrane</location>
        <topology evidence="11">Multi-pass membrane protein</topology>
    </subcellularLocation>
    <subcellularLocation>
        <location evidence="2">Membrane</location>
        <topology evidence="2">Multi-pass membrane protein</topology>
    </subcellularLocation>
</comment>
<keyword evidence="14" id="KW-1185">Reference proteome</keyword>
<evidence type="ECO:0000256" key="5">
    <source>
        <dbReference type="ARBA" id="ARBA00022519"/>
    </source>
</evidence>
<gene>
    <name evidence="11 13" type="primary">ubiA</name>
    <name evidence="13" type="ORF">V6X73_08415</name>
</gene>
<organism evidence="13 14">
    <name type="scientific">Spiribacter pallidus</name>
    <dbReference type="NCBI Taxonomy" id="1987936"/>
    <lineage>
        <taxon>Bacteria</taxon>
        <taxon>Pseudomonadati</taxon>
        <taxon>Pseudomonadota</taxon>
        <taxon>Gammaproteobacteria</taxon>
        <taxon>Chromatiales</taxon>
        <taxon>Ectothiorhodospiraceae</taxon>
        <taxon>Spiribacter</taxon>
    </lineage>
</organism>